<evidence type="ECO:0000313" key="1">
    <source>
        <dbReference type="EMBL" id="KAJ8615201.1"/>
    </source>
</evidence>
<dbReference type="Proteomes" id="UP001234297">
    <property type="component" value="Chromosome 12"/>
</dbReference>
<gene>
    <name evidence="1" type="ORF">MRB53_034573</name>
</gene>
<reference evidence="1 2" key="1">
    <citation type="journal article" date="2022" name="Hortic Res">
        <title>A haplotype resolved chromosomal level avocado genome allows analysis of novel avocado genes.</title>
        <authorList>
            <person name="Nath O."/>
            <person name="Fletcher S.J."/>
            <person name="Hayward A."/>
            <person name="Shaw L.M."/>
            <person name="Masouleh A.K."/>
            <person name="Furtado A."/>
            <person name="Henry R.J."/>
            <person name="Mitter N."/>
        </authorList>
    </citation>
    <scope>NUCLEOTIDE SEQUENCE [LARGE SCALE GENOMIC DNA]</scope>
    <source>
        <strain evidence="2">cv. Hass</strain>
    </source>
</reference>
<comment type="caution">
    <text evidence="1">The sequence shown here is derived from an EMBL/GenBank/DDBJ whole genome shotgun (WGS) entry which is preliminary data.</text>
</comment>
<organism evidence="1 2">
    <name type="scientific">Persea americana</name>
    <name type="common">Avocado</name>
    <dbReference type="NCBI Taxonomy" id="3435"/>
    <lineage>
        <taxon>Eukaryota</taxon>
        <taxon>Viridiplantae</taxon>
        <taxon>Streptophyta</taxon>
        <taxon>Embryophyta</taxon>
        <taxon>Tracheophyta</taxon>
        <taxon>Spermatophyta</taxon>
        <taxon>Magnoliopsida</taxon>
        <taxon>Magnoliidae</taxon>
        <taxon>Laurales</taxon>
        <taxon>Lauraceae</taxon>
        <taxon>Persea</taxon>
    </lineage>
</organism>
<keyword evidence="2" id="KW-1185">Reference proteome</keyword>
<proteinExistence type="predicted"/>
<dbReference type="EMBL" id="CM056820">
    <property type="protein sequence ID" value="KAJ8615201.1"/>
    <property type="molecule type" value="Genomic_DNA"/>
</dbReference>
<name>A0ACC2K2A9_PERAE</name>
<evidence type="ECO:0000313" key="2">
    <source>
        <dbReference type="Proteomes" id="UP001234297"/>
    </source>
</evidence>
<sequence>MASTSRPGYRRLMVSTSKRGFRRVRHAIPAFVGLWIGAIPWALLPSDAWALAPYQVFVGSWPLALDQVAAGLGTRPLPPRDSGEFAAGSSTQVLPLRDSRFPWG</sequence>
<protein>
    <submittedName>
        <fullName evidence="1">Uncharacterized protein</fullName>
    </submittedName>
</protein>
<accession>A0ACC2K2A9</accession>